<dbReference type="GO" id="GO:0005737">
    <property type="term" value="C:cytoplasm"/>
    <property type="evidence" value="ECO:0007669"/>
    <property type="project" value="TreeGrafter"/>
</dbReference>
<dbReference type="AlphaFoldDB" id="A0AA43QLF8"/>
<keyword evidence="6" id="KW-1185">Reference proteome</keyword>
<dbReference type="EMBL" id="JAPUFD010000008">
    <property type="protein sequence ID" value="MDI1488650.1"/>
    <property type="molecule type" value="Genomic_DNA"/>
</dbReference>
<dbReference type="Pfam" id="PF00501">
    <property type="entry name" value="AMP-binding"/>
    <property type="match status" value="1"/>
</dbReference>
<dbReference type="PANTHER" id="PTHR45527">
    <property type="entry name" value="NONRIBOSOMAL PEPTIDE SYNTHETASE"/>
    <property type="match status" value="1"/>
</dbReference>
<organism evidence="5 6">
    <name type="scientific">Ramalina farinacea</name>
    <dbReference type="NCBI Taxonomy" id="258253"/>
    <lineage>
        <taxon>Eukaryota</taxon>
        <taxon>Fungi</taxon>
        <taxon>Dikarya</taxon>
        <taxon>Ascomycota</taxon>
        <taxon>Pezizomycotina</taxon>
        <taxon>Lecanoromycetes</taxon>
        <taxon>OSLEUM clade</taxon>
        <taxon>Lecanoromycetidae</taxon>
        <taxon>Lecanorales</taxon>
        <taxon>Lecanorineae</taxon>
        <taxon>Ramalinaceae</taxon>
        <taxon>Ramalina</taxon>
    </lineage>
</organism>
<keyword evidence="2" id="KW-0597">Phosphoprotein</keyword>
<evidence type="ECO:0000256" key="3">
    <source>
        <dbReference type="SAM" id="MobiDB-lite"/>
    </source>
</evidence>
<name>A0AA43QLF8_9LECA</name>
<evidence type="ECO:0000259" key="4">
    <source>
        <dbReference type="Pfam" id="PF00501"/>
    </source>
</evidence>
<dbReference type="PANTHER" id="PTHR45527:SF2">
    <property type="entry name" value="FERRICROCIN SYNTHETASE (NONRIBOSOMAL PEPTIDE SIDEROPHORE SYNTHASE ) (EUROFUNG)"/>
    <property type="match status" value="1"/>
</dbReference>
<gene>
    <name evidence="5" type="ORF">OHK93_007925</name>
</gene>
<keyword evidence="1" id="KW-0596">Phosphopantetheine</keyword>
<dbReference type="InterPro" id="IPR042099">
    <property type="entry name" value="ANL_N_sf"/>
</dbReference>
<evidence type="ECO:0000313" key="6">
    <source>
        <dbReference type="Proteomes" id="UP001161017"/>
    </source>
</evidence>
<feature type="region of interest" description="Disordered" evidence="3">
    <location>
        <begin position="1"/>
        <end position="56"/>
    </location>
</feature>
<accession>A0AA43QLF8</accession>
<reference evidence="5" key="1">
    <citation type="journal article" date="2023" name="Genome Biol. Evol.">
        <title>First Whole Genome Sequence and Flow Cytometry Genome Size Data for the Lichen-Forming Fungus Ramalina farinacea (Ascomycota).</title>
        <authorList>
            <person name="Llewellyn T."/>
            <person name="Mian S."/>
            <person name="Hill R."/>
            <person name="Leitch I.J."/>
            <person name="Gaya E."/>
        </authorList>
    </citation>
    <scope>NUCLEOTIDE SEQUENCE</scope>
    <source>
        <strain evidence="5">LIQ254RAFAR</strain>
    </source>
</reference>
<evidence type="ECO:0000256" key="2">
    <source>
        <dbReference type="ARBA" id="ARBA00022553"/>
    </source>
</evidence>
<dbReference type="GO" id="GO:0043041">
    <property type="term" value="P:amino acid activation for nonribosomal peptide biosynthetic process"/>
    <property type="evidence" value="ECO:0007669"/>
    <property type="project" value="TreeGrafter"/>
</dbReference>
<dbReference type="Proteomes" id="UP001161017">
    <property type="component" value="Unassembled WGS sequence"/>
</dbReference>
<protein>
    <submittedName>
        <fullName evidence="5">NRPS-like protein biosynthetic cluster</fullName>
    </submittedName>
</protein>
<comment type="caution">
    <text evidence="5">The sequence shown here is derived from an EMBL/GenBank/DDBJ whole genome shotgun (WGS) entry which is preliminary data.</text>
</comment>
<dbReference type="GO" id="GO:0031177">
    <property type="term" value="F:phosphopantetheine binding"/>
    <property type="evidence" value="ECO:0007669"/>
    <property type="project" value="TreeGrafter"/>
</dbReference>
<dbReference type="InterPro" id="IPR000873">
    <property type="entry name" value="AMP-dep_synth/lig_dom"/>
</dbReference>
<feature type="compositionally biased region" description="Polar residues" evidence="3">
    <location>
        <begin position="1"/>
        <end position="53"/>
    </location>
</feature>
<dbReference type="SUPFAM" id="SSF56801">
    <property type="entry name" value="Acetyl-CoA synthetase-like"/>
    <property type="match status" value="1"/>
</dbReference>
<feature type="domain" description="AMP-dependent synthetase/ligase" evidence="4">
    <location>
        <begin position="63"/>
        <end position="220"/>
    </location>
</feature>
<proteinExistence type="predicted"/>
<sequence>MSPAAQTDAVSSGHRSQTSNKSFEINQASSTVDQGSGRTIPSIIDQSQQTKASSDSDRLHTAFERFARLVPDQIALDFRLDLNSQGSSSNTAWTYGELDQKATSFAAHLLKRPELPAARVVPICMDRCPELYVAILAILKIGCAWCPIDPSFPTRRRQSLIARTGASIVLTTQRNLDGFPNNVTSLDITQVELDRVGHCESTAPTADDMAYLIWTSGTTGGG</sequence>
<dbReference type="GO" id="GO:0044550">
    <property type="term" value="P:secondary metabolite biosynthetic process"/>
    <property type="evidence" value="ECO:0007669"/>
    <property type="project" value="TreeGrafter"/>
</dbReference>
<dbReference type="Gene3D" id="3.40.50.12780">
    <property type="entry name" value="N-terminal domain of ligase-like"/>
    <property type="match status" value="1"/>
</dbReference>
<evidence type="ECO:0000313" key="5">
    <source>
        <dbReference type="EMBL" id="MDI1488650.1"/>
    </source>
</evidence>
<evidence type="ECO:0000256" key="1">
    <source>
        <dbReference type="ARBA" id="ARBA00022450"/>
    </source>
</evidence>